<keyword evidence="3" id="KW-0813">Transport</keyword>
<dbReference type="InterPro" id="IPR050298">
    <property type="entry name" value="Gram-neg_bact_OMP"/>
</dbReference>
<feature type="signal peptide" evidence="11">
    <location>
        <begin position="1"/>
        <end position="21"/>
    </location>
</feature>
<dbReference type="InterPro" id="IPR033900">
    <property type="entry name" value="Gram_neg_porin_domain"/>
</dbReference>
<organism evidence="13 14">
    <name type="scientific">Sutterella faecalis</name>
    <dbReference type="NCBI Taxonomy" id="2584944"/>
    <lineage>
        <taxon>Bacteria</taxon>
        <taxon>Pseudomonadati</taxon>
        <taxon>Pseudomonadota</taxon>
        <taxon>Betaproteobacteria</taxon>
        <taxon>Burkholderiales</taxon>
        <taxon>Sutterellaceae</taxon>
        <taxon>Sutterella</taxon>
    </lineage>
</organism>
<evidence type="ECO:0000256" key="3">
    <source>
        <dbReference type="ARBA" id="ARBA00022448"/>
    </source>
</evidence>
<accession>A0ABX5VBK5</accession>
<protein>
    <submittedName>
        <fullName evidence="13">Porin</fullName>
    </submittedName>
</protein>
<keyword evidence="10" id="KW-0998">Cell outer membrane</keyword>
<keyword evidence="9" id="KW-0472">Membrane</keyword>
<keyword evidence="6 11" id="KW-0732">Signal</keyword>
<evidence type="ECO:0000256" key="8">
    <source>
        <dbReference type="ARBA" id="ARBA00023114"/>
    </source>
</evidence>
<keyword evidence="4" id="KW-1134">Transmembrane beta strand</keyword>
<comment type="subcellular location">
    <subcellularLocation>
        <location evidence="1">Cell outer membrane</location>
        <topology evidence="1">Multi-pass membrane protein</topology>
    </subcellularLocation>
</comment>
<keyword evidence="14" id="KW-1185">Reference proteome</keyword>
<evidence type="ECO:0000313" key="14">
    <source>
        <dbReference type="Proteomes" id="UP000308889"/>
    </source>
</evidence>
<keyword evidence="7" id="KW-0406">Ion transport</keyword>
<evidence type="ECO:0000256" key="5">
    <source>
        <dbReference type="ARBA" id="ARBA00022692"/>
    </source>
</evidence>
<dbReference type="PANTHER" id="PTHR34501:SF9">
    <property type="entry name" value="MAJOR OUTER MEMBRANE PROTEIN P.IA"/>
    <property type="match status" value="1"/>
</dbReference>
<dbReference type="PRINTS" id="PR00182">
    <property type="entry name" value="ECOLNEIPORIN"/>
</dbReference>
<feature type="chain" id="PRO_5047034080" evidence="11">
    <location>
        <begin position="22"/>
        <end position="393"/>
    </location>
</feature>
<dbReference type="EMBL" id="CP040882">
    <property type="protein sequence ID" value="QDA53641.1"/>
    <property type="molecule type" value="Genomic_DNA"/>
</dbReference>
<evidence type="ECO:0000259" key="12">
    <source>
        <dbReference type="Pfam" id="PF13609"/>
    </source>
</evidence>
<evidence type="ECO:0000256" key="7">
    <source>
        <dbReference type="ARBA" id="ARBA00023065"/>
    </source>
</evidence>
<dbReference type="InterPro" id="IPR002299">
    <property type="entry name" value="Porin_Neis"/>
</dbReference>
<evidence type="ECO:0000256" key="6">
    <source>
        <dbReference type="ARBA" id="ARBA00022729"/>
    </source>
</evidence>
<evidence type="ECO:0000256" key="11">
    <source>
        <dbReference type="SAM" id="SignalP"/>
    </source>
</evidence>
<dbReference type="SUPFAM" id="SSF56935">
    <property type="entry name" value="Porins"/>
    <property type="match status" value="1"/>
</dbReference>
<dbReference type="PRINTS" id="PR00184">
    <property type="entry name" value="NEISSPPORIN"/>
</dbReference>
<dbReference type="CDD" id="cd00342">
    <property type="entry name" value="gram_neg_porins"/>
    <property type="match status" value="1"/>
</dbReference>
<feature type="domain" description="Porin" evidence="12">
    <location>
        <begin position="8"/>
        <end position="370"/>
    </location>
</feature>
<sequence length="393" mass="41544">MFKKTLAAAAILGAFAGSAFAADVTLYGKVDYGFGFTNTSVDGQDDVNSFQLKSGQNSGSRFGLKGTEDLGNGMKVGFSLENGFAADDGTIDNNGRLFGREALLYVQGAFGEVSFGRAGQLMSGNGRYGMWTSNVNALGTGWGDVMGLPQVSNAKAYQRFDNLITYQTPSFAGFTVTVQYSMKNDSTNDQNTGVANDAGDENKANVDRYYGIGAQYKNGPFQAVAIVDSINYDSSKKAVSTEKRYEDDSLNVALGGSYDFGVVKAYLAGTYSENATGWGKLKNLTFTGKAATGTAYDATVDGYGVMASVDVPAFGGTAKFGVGYGEAEQSKVASGVDKPEFKTYTVGAGYTYNLSKRTMLYTAADYVKADYNKAAGDKDADAYSVIAGMVHSF</sequence>
<reference evidence="14" key="1">
    <citation type="submission" date="2019-06" db="EMBL/GenBank/DDBJ databases">
        <authorList>
            <person name="Oh B.S."/>
        </authorList>
    </citation>
    <scope>NUCLEOTIDE SEQUENCE [LARGE SCALE GENOMIC DNA]</scope>
    <source>
        <strain evidence="14">KGMB03119</strain>
    </source>
</reference>
<keyword evidence="8" id="KW-0626">Porin</keyword>
<evidence type="ECO:0000256" key="2">
    <source>
        <dbReference type="ARBA" id="ARBA00011233"/>
    </source>
</evidence>
<evidence type="ECO:0000256" key="1">
    <source>
        <dbReference type="ARBA" id="ARBA00004571"/>
    </source>
</evidence>
<evidence type="ECO:0000256" key="4">
    <source>
        <dbReference type="ARBA" id="ARBA00022452"/>
    </source>
</evidence>
<evidence type="ECO:0000256" key="10">
    <source>
        <dbReference type="ARBA" id="ARBA00023237"/>
    </source>
</evidence>
<comment type="subunit">
    <text evidence="2">Homotrimer.</text>
</comment>
<dbReference type="RefSeq" id="WP_139687130.1">
    <property type="nucleotide sequence ID" value="NZ_CP040882.1"/>
</dbReference>
<dbReference type="Gene3D" id="2.40.160.10">
    <property type="entry name" value="Porin"/>
    <property type="match status" value="1"/>
</dbReference>
<evidence type="ECO:0000313" key="13">
    <source>
        <dbReference type="EMBL" id="QDA53641.1"/>
    </source>
</evidence>
<dbReference type="Pfam" id="PF13609">
    <property type="entry name" value="Porin_4"/>
    <property type="match status" value="1"/>
</dbReference>
<evidence type="ECO:0000256" key="9">
    <source>
        <dbReference type="ARBA" id="ARBA00023136"/>
    </source>
</evidence>
<dbReference type="InterPro" id="IPR023614">
    <property type="entry name" value="Porin_dom_sf"/>
</dbReference>
<dbReference type="Proteomes" id="UP000308889">
    <property type="component" value="Chromosome"/>
</dbReference>
<proteinExistence type="predicted"/>
<gene>
    <name evidence="13" type="ORF">FG381_01070</name>
</gene>
<dbReference type="InterPro" id="IPR001702">
    <property type="entry name" value="Porin_Gram-ve"/>
</dbReference>
<keyword evidence="5" id="KW-0812">Transmembrane</keyword>
<name>A0ABX5VBK5_9BURK</name>
<dbReference type="PANTHER" id="PTHR34501">
    <property type="entry name" value="PROTEIN YDDL-RELATED"/>
    <property type="match status" value="1"/>
</dbReference>